<keyword evidence="4" id="KW-0408">Iron</keyword>
<name>A0A5S9ILP4_UABAM</name>
<sequence>MQKISFEVNGKSVNVEVHPFSRLLDVLRNELELTGTKEGCGEGECGACSVFIDGILVNSCLVPTSQVQDCKVETIENIAQDNELHTVQQAFIETGGAQCGICTPGMIMATINILRSHPQASDNEIREGLAGNFCRCTGYTKIIDAVKKSIEEKKDESVSS</sequence>
<dbReference type="GO" id="GO:0046872">
    <property type="term" value="F:metal ion binding"/>
    <property type="evidence" value="ECO:0007669"/>
    <property type="project" value="UniProtKB-KW"/>
</dbReference>
<dbReference type="CDD" id="cd00207">
    <property type="entry name" value="fer2"/>
    <property type="match status" value="1"/>
</dbReference>
<dbReference type="PANTHER" id="PTHR44379:SF8">
    <property type="entry name" value="XANTHINE DEHYDROGENASE IRON-SULFUR-BINDING SUBUNIT XDHC-RELATED"/>
    <property type="match status" value="1"/>
</dbReference>
<dbReference type="RefSeq" id="WP_151967825.1">
    <property type="nucleotide sequence ID" value="NZ_AP019860.1"/>
</dbReference>
<keyword evidence="5" id="KW-0411">Iron-sulfur</keyword>
<evidence type="ECO:0000313" key="8">
    <source>
        <dbReference type="Proteomes" id="UP000326354"/>
    </source>
</evidence>
<dbReference type="InterPro" id="IPR051452">
    <property type="entry name" value="Diverse_Oxidoreductases"/>
</dbReference>
<evidence type="ECO:0000313" key="7">
    <source>
        <dbReference type="EMBL" id="BBM83632.1"/>
    </source>
</evidence>
<dbReference type="GO" id="GO:0016491">
    <property type="term" value="F:oxidoreductase activity"/>
    <property type="evidence" value="ECO:0007669"/>
    <property type="project" value="UniProtKB-KW"/>
</dbReference>
<accession>A0A5S9ILP4</accession>
<gene>
    <name evidence="7" type="ORF">UABAM_01985</name>
</gene>
<dbReference type="Gene3D" id="3.10.20.30">
    <property type="match status" value="1"/>
</dbReference>
<dbReference type="Pfam" id="PF01799">
    <property type="entry name" value="Fer2_2"/>
    <property type="match status" value="1"/>
</dbReference>
<dbReference type="FunFam" id="1.10.150.120:FF:000003">
    <property type="entry name" value="Carbon monoxide dehydrogenase, small subunit"/>
    <property type="match status" value="1"/>
</dbReference>
<dbReference type="Proteomes" id="UP000326354">
    <property type="component" value="Chromosome"/>
</dbReference>
<dbReference type="Pfam" id="PF00111">
    <property type="entry name" value="Fer2"/>
    <property type="match status" value="1"/>
</dbReference>
<proteinExistence type="predicted"/>
<protein>
    <submittedName>
        <fullName evidence="7">(2Fe-2S)-binding protein</fullName>
    </submittedName>
</protein>
<dbReference type="AlphaFoldDB" id="A0A5S9ILP4"/>
<dbReference type="PROSITE" id="PS00197">
    <property type="entry name" value="2FE2S_FER_1"/>
    <property type="match status" value="1"/>
</dbReference>
<evidence type="ECO:0000256" key="5">
    <source>
        <dbReference type="ARBA" id="ARBA00023014"/>
    </source>
</evidence>
<dbReference type="Gene3D" id="1.10.150.120">
    <property type="entry name" value="[2Fe-2S]-binding domain"/>
    <property type="match status" value="1"/>
</dbReference>
<dbReference type="PROSITE" id="PS51085">
    <property type="entry name" value="2FE2S_FER_2"/>
    <property type="match status" value="1"/>
</dbReference>
<dbReference type="OrthoDB" id="9796880at2"/>
<evidence type="ECO:0000256" key="4">
    <source>
        <dbReference type="ARBA" id="ARBA00023004"/>
    </source>
</evidence>
<organism evidence="7 8">
    <name type="scientific">Uabimicrobium amorphum</name>
    <dbReference type="NCBI Taxonomy" id="2596890"/>
    <lineage>
        <taxon>Bacteria</taxon>
        <taxon>Pseudomonadati</taxon>
        <taxon>Planctomycetota</taxon>
        <taxon>Candidatus Uabimicrobiia</taxon>
        <taxon>Candidatus Uabimicrobiales</taxon>
        <taxon>Candidatus Uabimicrobiaceae</taxon>
        <taxon>Candidatus Uabimicrobium</taxon>
    </lineage>
</organism>
<dbReference type="SUPFAM" id="SSF54292">
    <property type="entry name" value="2Fe-2S ferredoxin-like"/>
    <property type="match status" value="1"/>
</dbReference>
<dbReference type="InterPro" id="IPR006058">
    <property type="entry name" value="2Fe2S_fd_BS"/>
</dbReference>
<keyword evidence="3" id="KW-0560">Oxidoreductase</keyword>
<evidence type="ECO:0000259" key="6">
    <source>
        <dbReference type="PROSITE" id="PS51085"/>
    </source>
</evidence>
<dbReference type="InterPro" id="IPR012675">
    <property type="entry name" value="Beta-grasp_dom_sf"/>
</dbReference>
<evidence type="ECO:0000256" key="1">
    <source>
        <dbReference type="ARBA" id="ARBA00022714"/>
    </source>
</evidence>
<reference evidence="7 8" key="1">
    <citation type="submission" date="2019-08" db="EMBL/GenBank/DDBJ databases">
        <title>Complete genome sequence of Candidatus Uab amorphum.</title>
        <authorList>
            <person name="Shiratori T."/>
            <person name="Suzuki S."/>
            <person name="Kakizawa Y."/>
            <person name="Ishida K."/>
        </authorList>
    </citation>
    <scope>NUCLEOTIDE SEQUENCE [LARGE SCALE GENOMIC DNA]</scope>
    <source>
        <strain evidence="7 8">SRT547</strain>
    </source>
</reference>
<dbReference type="InterPro" id="IPR001041">
    <property type="entry name" value="2Fe-2S_ferredoxin-type"/>
</dbReference>
<dbReference type="EMBL" id="AP019860">
    <property type="protein sequence ID" value="BBM83632.1"/>
    <property type="molecule type" value="Genomic_DNA"/>
</dbReference>
<dbReference type="PANTHER" id="PTHR44379">
    <property type="entry name" value="OXIDOREDUCTASE WITH IRON-SULFUR SUBUNIT"/>
    <property type="match status" value="1"/>
</dbReference>
<evidence type="ECO:0000256" key="3">
    <source>
        <dbReference type="ARBA" id="ARBA00023002"/>
    </source>
</evidence>
<dbReference type="SUPFAM" id="SSF47741">
    <property type="entry name" value="CO dehydrogenase ISP C-domain like"/>
    <property type="match status" value="1"/>
</dbReference>
<evidence type="ECO:0000256" key="2">
    <source>
        <dbReference type="ARBA" id="ARBA00022723"/>
    </source>
</evidence>
<dbReference type="InterPro" id="IPR002888">
    <property type="entry name" value="2Fe-2S-bd"/>
</dbReference>
<keyword evidence="8" id="KW-1185">Reference proteome</keyword>
<keyword evidence="2" id="KW-0479">Metal-binding</keyword>
<dbReference type="KEGG" id="uam:UABAM_01985"/>
<feature type="domain" description="2Fe-2S ferredoxin-type" evidence="6">
    <location>
        <begin position="2"/>
        <end position="78"/>
    </location>
</feature>
<dbReference type="InterPro" id="IPR036884">
    <property type="entry name" value="2Fe-2S-bd_dom_sf"/>
</dbReference>
<dbReference type="GO" id="GO:0051537">
    <property type="term" value="F:2 iron, 2 sulfur cluster binding"/>
    <property type="evidence" value="ECO:0007669"/>
    <property type="project" value="UniProtKB-KW"/>
</dbReference>
<dbReference type="InterPro" id="IPR036010">
    <property type="entry name" value="2Fe-2S_ferredoxin-like_sf"/>
</dbReference>
<keyword evidence="1" id="KW-0001">2Fe-2S</keyword>